<dbReference type="InterPro" id="IPR020846">
    <property type="entry name" value="MFS_dom"/>
</dbReference>
<keyword evidence="2 5" id="KW-0812">Transmembrane</keyword>
<proteinExistence type="predicted"/>
<dbReference type="Proteomes" id="UP000054516">
    <property type="component" value="Unassembled WGS sequence"/>
</dbReference>
<evidence type="ECO:0000259" key="6">
    <source>
        <dbReference type="PROSITE" id="PS50850"/>
    </source>
</evidence>
<dbReference type="GO" id="GO:0005886">
    <property type="term" value="C:plasma membrane"/>
    <property type="evidence" value="ECO:0007669"/>
    <property type="project" value="TreeGrafter"/>
</dbReference>
<dbReference type="GO" id="GO:0035879">
    <property type="term" value="P:plasma membrane lactate transport"/>
    <property type="evidence" value="ECO:0007669"/>
    <property type="project" value="TreeGrafter"/>
</dbReference>
<dbReference type="Pfam" id="PF00083">
    <property type="entry name" value="Sugar_tr"/>
    <property type="match status" value="1"/>
</dbReference>
<evidence type="ECO:0000256" key="3">
    <source>
        <dbReference type="ARBA" id="ARBA00022989"/>
    </source>
</evidence>
<evidence type="ECO:0000256" key="5">
    <source>
        <dbReference type="SAM" id="Phobius"/>
    </source>
</evidence>
<feature type="transmembrane region" description="Helical" evidence="5">
    <location>
        <begin position="181"/>
        <end position="197"/>
    </location>
</feature>
<evidence type="ECO:0000313" key="7">
    <source>
        <dbReference type="EMBL" id="GAW25350.1"/>
    </source>
</evidence>
<dbReference type="PANTHER" id="PTHR23508">
    <property type="entry name" value="CARBOXYLIC ACID TRANSPORTER PROTEIN HOMOLOG"/>
    <property type="match status" value="1"/>
</dbReference>
<dbReference type="EMBL" id="DF977450">
    <property type="protein sequence ID" value="GAW25350.1"/>
    <property type="molecule type" value="Genomic_DNA"/>
</dbReference>
<dbReference type="InterPro" id="IPR036259">
    <property type="entry name" value="MFS_trans_sf"/>
</dbReference>
<feature type="transmembrane region" description="Helical" evidence="5">
    <location>
        <begin position="49"/>
        <end position="74"/>
    </location>
</feature>
<protein>
    <submittedName>
        <fullName evidence="7">Putative MFS SHS lactate transporter</fullName>
    </submittedName>
</protein>
<organism evidence="7">
    <name type="scientific">Rosellinia necatrix</name>
    <name type="common">White root-rot fungus</name>
    <dbReference type="NCBI Taxonomy" id="77044"/>
    <lineage>
        <taxon>Eukaryota</taxon>
        <taxon>Fungi</taxon>
        <taxon>Dikarya</taxon>
        <taxon>Ascomycota</taxon>
        <taxon>Pezizomycotina</taxon>
        <taxon>Sordariomycetes</taxon>
        <taxon>Xylariomycetidae</taxon>
        <taxon>Xylariales</taxon>
        <taxon>Xylariaceae</taxon>
        <taxon>Rosellinia</taxon>
    </lineage>
</organism>
<evidence type="ECO:0000256" key="1">
    <source>
        <dbReference type="ARBA" id="ARBA00004141"/>
    </source>
</evidence>
<reference evidence="7" key="1">
    <citation type="submission" date="2016-03" db="EMBL/GenBank/DDBJ databases">
        <title>Draft genome sequence of Rosellinia necatrix.</title>
        <authorList>
            <person name="Kanematsu S."/>
        </authorList>
    </citation>
    <scope>NUCLEOTIDE SEQUENCE [LARGE SCALE GENOMIC DNA]</scope>
    <source>
        <strain evidence="7">W97</strain>
    </source>
</reference>
<dbReference type="PANTHER" id="PTHR23508:SF10">
    <property type="entry name" value="CARBOXYLIC ACID TRANSPORTER PROTEIN HOMOLOG"/>
    <property type="match status" value="1"/>
</dbReference>
<evidence type="ECO:0000256" key="4">
    <source>
        <dbReference type="ARBA" id="ARBA00023136"/>
    </source>
</evidence>
<dbReference type="OMA" id="FLAWAWD"/>
<dbReference type="STRING" id="77044.A0A1S8A6L3"/>
<accession>A0A1S8A6L3</accession>
<dbReference type="AlphaFoldDB" id="A0A1S8A6L3"/>
<dbReference type="SUPFAM" id="SSF103473">
    <property type="entry name" value="MFS general substrate transporter"/>
    <property type="match status" value="1"/>
</dbReference>
<feature type="transmembrane region" description="Helical" evidence="5">
    <location>
        <begin position="118"/>
        <end position="135"/>
    </location>
</feature>
<comment type="subcellular location">
    <subcellularLocation>
        <location evidence="1">Membrane</location>
        <topology evidence="1">Multi-pass membrane protein</topology>
    </subcellularLocation>
</comment>
<feature type="transmembrane region" description="Helical" evidence="5">
    <location>
        <begin position="86"/>
        <end position="106"/>
    </location>
</feature>
<keyword evidence="3 5" id="KW-1133">Transmembrane helix</keyword>
<dbReference type="GO" id="GO:0015355">
    <property type="term" value="F:secondary active monocarboxylate transmembrane transporter activity"/>
    <property type="evidence" value="ECO:0007669"/>
    <property type="project" value="TreeGrafter"/>
</dbReference>
<dbReference type="InterPro" id="IPR005828">
    <property type="entry name" value="MFS_sugar_transport-like"/>
</dbReference>
<feature type="domain" description="Major facilitator superfamily (MFS) profile" evidence="6">
    <location>
        <begin position="51"/>
        <end position="215"/>
    </location>
</feature>
<evidence type="ECO:0000313" key="8">
    <source>
        <dbReference type="Proteomes" id="UP000054516"/>
    </source>
</evidence>
<dbReference type="Gene3D" id="1.20.1250.20">
    <property type="entry name" value="MFS general substrate transporter like domains"/>
    <property type="match status" value="1"/>
</dbReference>
<dbReference type="OrthoDB" id="5296287at2759"/>
<feature type="transmembrane region" description="Helical" evidence="5">
    <location>
        <begin position="142"/>
        <end position="161"/>
    </location>
</feature>
<keyword evidence="4 5" id="KW-0472">Membrane</keyword>
<keyword evidence="8" id="KW-1185">Reference proteome</keyword>
<evidence type="ECO:0000256" key="2">
    <source>
        <dbReference type="ARBA" id="ARBA00022692"/>
    </source>
</evidence>
<name>A0A1S8A6L3_ROSNE</name>
<dbReference type="PROSITE" id="PS50850">
    <property type="entry name" value="MFS"/>
    <property type="match status" value="1"/>
</dbReference>
<gene>
    <name evidence="7" type="ORF">SAMD00023353_0500640</name>
</gene>
<sequence length="215" mass="23942">MRNHMAAGWFYSPEQVRRYFATRLTSLRPPREKLRNPIHVLGDLDRHQWLMFSVGFLAWAWDAFDFFTVSLCVTEIAAEFNTTNSAVSWGITITLMLRSVGALVFGGLSDRYGRKWTMITNLFLFIVFELASGFARSLPQFLGVRALYGIAMGGLYGPAAATALEDLPYDARGLLSGLYQQGYAAGYLLAAIFYRAVRLCQTKQIPGLGADLTGT</sequence>